<keyword evidence="4" id="KW-0560">Oxidoreductase</keyword>
<dbReference type="STRING" id="1448318.A0A319EF07"/>
<dbReference type="Proteomes" id="UP000248423">
    <property type="component" value="Unassembled WGS sequence"/>
</dbReference>
<evidence type="ECO:0000256" key="2">
    <source>
        <dbReference type="ARBA" id="ARBA00022630"/>
    </source>
</evidence>
<sequence length="815" mass="90858">MDPPKSNFRVVIVGGSVAGLTLAHCLLRNSIDFVVLEARDEIAPQEGASLGIHANGARILDQLGLFDDILDSVEPLQRSFVWSDAGKLISATDTPKILHERHGYPPLFLDRQTVLEILYKHLGDLQDRVLISKKVTSVKQSPEKVLVHCEDNSVFEGDIVVGADGVRSTVRQHMWDYMEAQGFTTEVSKERANTMMTSEYSCVFGISTPTPGLIPGTVHRTYGEGYSFVTVSSKDNRIYWFFFHKMDQTYTASQIPRFNQAEMDKHVAAYLHKPVTGSVPFSEVYKRSVSKALLAMEEALYTHWSVDRWVCIGDSSHKMTANMGQGGNSAIESATSLANSLAGLIQRCPEKNPTVQDIHTCLKAWETERQLRMKGIWRSAYDLARLEALATWKHKLIAIYIMPYITKYLVNRTSAVIVEAVQLDCEPLPPKSLQCTMPYKSHDNYAQPGTDQTWKRALLTAPLVGCYAAAKVTMETVITKLWPFAVPLLTQGVWTARNGETLSLTRPLYHIPFLDNMLRPLITCFLPSISGSDPRSHIQILSFMADLGPVYGIWLLESYRKAHSWHQILLPVAAGIAFQRKGIGKLAPIYYAAEYIQTPLSRLLSGNNCEVEPATSGSLIISMLAGYYLPTLANFFAPTLESRQQYNALWQLFPVVIPLLQGPLYVVAKRCFSDNPTQPKQGRKKSMRCMRCIRYAYGTFALVSGLTFIYARFSAPPGASITSIFWPGLQGYLAPVTSFSEGIARFLQYDQVISAASGFVWLALRFRELKQSGASFSWTKAIGAMVACTCAFGPGATFALGWGWREEILHRMSGR</sequence>
<evidence type="ECO:0000256" key="5">
    <source>
        <dbReference type="SAM" id="Phobius"/>
    </source>
</evidence>
<name>A0A319EF07_ASPSB</name>
<dbReference type="VEuPathDB" id="FungiDB:BO78DRAFT_439921"/>
<protein>
    <submittedName>
        <fullName evidence="7">FAD/NAD(P)-binding domain-containing protein</fullName>
    </submittedName>
</protein>
<keyword evidence="5" id="KW-0472">Membrane</keyword>
<dbReference type="GO" id="GO:0071949">
    <property type="term" value="F:FAD binding"/>
    <property type="evidence" value="ECO:0007669"/>
    <property type="project" value="InterPro"/>
</dbReference>
<dbReference type="InterPro" id="IPR002938">
    <property type="entry name" value="FAD-bd"/>
</dbReference>
<keyword evidence="2" id="KW-0285">Flavoprotein</keyword>
<comment type="similarity">
    <text evidence="1">Belongs to the paxM FAD-dependent monooxygenase family.</text>
</comment>
<dbReference type="Gene3D" id="3.50.50.60">
    <property type="entry name" value="FAD/NAD(P)-binding domain"/>
    <property type="match status" value="1"/>
</dbReference>
<dbReference type="PANTHER" id="PTHR47356">
    <property type="entry name" value="FAD-DEPENDENT MONOOXYGENASE ASQG-RELATED"/>
    <property type="match status" value="1"/>
</dbReference>
<evidence type="ECO:0000313" key="8">
    <source>
        <dbReference type="Proteomes" id="UP000248423"/>
    </source>
</evidence>
<dbReference type="OrthoDB" id="10029326at2759"/>
<dbReference type="PANTHER" id="PTHR47356:SF2">
    <property type="entry name" value="FAD-BINDING DOMAIN-CONTAINING PROTEIN-RELATED"/>
    <property type="match status" value="1"/>
</dbReference>
<evidence type="ECO:0000256" key="3">
    <source>
        <dbReference type="ARBA" id="ARBA00022827"/>
    </source>
</evidence>
<dbReference type="InterPro" id="IPR050562">
    <property type="entry name" value="FAD_mOase_fung"/>
</dbReference>
<feature type="transmembrane region" description="Helical" evidence="5">
    <location>
        <begin position="693"/>
        <end position="713"/>
    </location>
</feature>
<dbReference type="AlphaFoldDB" id="A0A319EF07"/>
<keyword evidence="5" id="KW-1133">Transmembrane helix</keyword>
<evidence type="ECO:0000313" key="7">
    <source>
        <dbReference type="EMBL" id="PYI08876.1"/>
    </source>
</evidence>
<keyword evidence="8" id="KW-1185">Reference proteome</keyword>
<accession>A0A319EF07</accession>
<reference evidence="7 8" key="1">
    <citation type="submission" date="2018-02" db="EMBL/GenBank/DDBJ databases">
        <title>The genomes of Aspergillus section Nigri reveals drivers in fungal speciation.</title>
        <authorList>
            <consortium name="DOE Joint Genome Institute"/>
            <person name="Vesth T.C."/>
            <person name="Nybo J."/>
            <person name="Theobald S."/>
            <person name="Brandl J."/>
            <person name="Frisvad J.C."/>
            <person name="Nielsen K.F."/>
            <person name="Lyhne E.K."/>
            <person name="Kogle M.E."/>
            <person name="Kuo A."/>
            <person name="Riley R."/>
            <person name="Clum A."/>
            <person name="Nolan M."/>
            <person name="Lipzen A."/>
            <person name="Salamov A."/>
            <person name="Henrissat B."/>
            <person name="Wiebenga A."/>
            <person name="De vries R.P."/>
            <person name="Grigoriev I.V."/>
            <person name="Mortensen U.H."/>
            <person name="Andersen M.R."/>
            <person name="Baker S.E."/>
        </authorList>
    </citation>
    <scope>NUCLEOTIDE SEQUENCE [LARGE SCALE GENOMIC DNA]</scope>
    <source>
        <strain evidence="7 8">CBS 121057</strain>
    </source>
</reference>
<keyword evidence="5" id="KW-0812">Transmembrane</keyword>
<dbReference type="GO" id="GO:0004497">
    <property type="term" value="F:monooxygenase activity"/>
    <property type="evidence" value="ECO:0007669"/>
    <property type="project" value="InterPro"/>
</dbReference>
<evidence type="ECO:0000256" key="4">
    <source>
        <dbReference type="ARBA" id="ARBA00023002"/>
    </source>
</evidence>
<feature type="domain" description="FAD-binding" evidence="6">
    <location>
        <begin position="9"/>
        <end position="346"/>
    </location>
</feature>
<proteinExistence type="inferred from homology"/>
<evidence type="ECO:0000256" key="1">
    <source>
        <dbReference type="ARBA" id="ARBA00007992"/>
    </source>
</evidence>
<dbReference type="PRINTS" id="PR00420">
    <property type="entry name" value="RNGMNOXGNASE"/>
</dbReference>
<organism evidence="7 8">
    <name type="scientific">Aspergillus sclerotiicarbonarius (strain CBS 121057 / IBT 28362)</name>
    <dbReference type="NCBI Taxonomy" id="1448318"/>
    <lineage>
        <taxon>Eukaryota</taxon>
        <taxon>Fungi</taxon>
        <taxon>Dikarya</taxon>
        <taxon>Ascomycota</taxon>
        <taxon>Pezizomycotina</taxon>
        <taxon>Eurotiomycetes</taxon>
        <taxon>Eurotiomycetidae</taxon>
        <taxon>Eurotiales</taxon>
        <taxon>Aspergillaceae</taxon>
        <taxon>Aspergillus</taxon>
        <taxon>Aspergillus subgen. Circumdati</taxon>
    </lineage>
</organism>
<evidence type="ECO:0000259" key="6">
    <source>
        <dbReference type="Pfam" id="PF01494"/>
    </source>
</evidence>
<feature type="transmembrane region" description="Helical" evidence="5">
    <location>
        <begin position="648"/>
        <end position="672"/>
    </location>
</feature>
<gene>
    <name evidence="7" type="ORF">BO78DRAFT_439921</name>
</gene>
<dbReference type="EMBL" id="KZ826331">
    <property type="protein sequence ID" value="PYI08876.1"/>
    <property type="molecule type" value="Genomic_DNA"/>
</dbReference>
<feature type="transmembrane region" description="Helical" evidence="5">
    <location>
        <begin position="784"/>
        <end position="804"/>
    </location>
</feature>
<dbReference type="Pfam" id="PF01494">
    <property type="entry name" value="FAD_binding_3"/>
    <property type="match status" value="1"/>
</dbReference>
<keyword evidence="3" id="KW-0274">FAD</keyword>
<dbReference type="InterPro" id="IPR036188">
    <property type="entry name" value="FAD/NAD-bd_sf"/>
</dbReference>
<dbReference type="SUPFAM" id="SSF51905">
    <property type="entry name" value="FAD/NAD(P)-binding domain"/>
    <property type="match status" value="1"/>
</dbReference>